<gene>
    <name evidence="2" type="ORF">CLV47_11067</name>
</gene>
<name>A0A2T0ZYC1_9ACTN</name>
<proteinExistence type="predicted"/>
<comment type="caution">
    <text evidence="2">The sequence shown here is derived from an EMBL/GenBank/DDBJ whole genome shotgun (WGS) entry which is preliminary data.</text>
</comment>
<feature type="compositionally biased region" description="Polar residues" evidence="1">
    <location>
        <begin position="1"/>
        <end position="25"/>
    </location>
</feature>
<dbReference type="EMBL" id="PVUE01000010">
    <property type="protein sequence ID" value="PRZ41340.1"/>
    <property type="molecule type" value="Genomic_DNA"/>
</dbReference>
<feature type="region of interest" description="Disordered" evidence="1">
    <location>
        <begin position="1"/>
        <end position="29"/>
    </location>
</feature>
<accession>A0A2T0ZYC1</accession>
<dbReference type="Proteomes" id="UP000237752">
    <property type="component" value="Unassembled WGS sequence"/>
</dbReference>
<keyword evidence="3" id="KW-1185">Reference proteome</keyword>
<evidence type="ECO:0000256" key="1">
    <source>
        <dbReference type="SAM" id="MobiDB-lite"/>
    </source>
</evidence>
<evidence type="ECO:0000313" key="3">
    <source>
        <dbReference type="Proteomes" id="UP000237752"/>
    </source>
</evidence>
<evidence type="ECO:0000313" key="2">
    <source>
        <dbReference type="EMBL" id="PRZ41340.1"/>
    </source>
</evidence>
<reference evidence="2 3" key="1">
    <citation type="submission" date="2018-03" db="EMBL/GenBank/DDBJ databases">
        <title>Genomic Encyclopedia of Archaeal and Bacterial Type Strains, Phase II (KMG-II): from individual species to whole genera.</title>
        <authorList>
            <person name="Goeker M."/>
        </authorList>
    </citation>
    <scope>NUCLEOTIDE SEQUENCE [LARGE SCALE GENOMIC DNA]</scope>
    <source>
        <strain evidence="2 3">DSM 100065</strain>
    </source>
</reference>
<sequence>MDRRSGQGSWTRSRTSPNTPVSTSAVPGADAGAVQGSVVLASAATTGPADMAARATMVSATSVMSAATAEDPVALVVAVDTVVPAAADEAAGQATSAGFPDAPGFRVVRSVPGRVT</sequence>
<protein>
    <submittedName>
        <fullName evidence="2">Uncharacterized protein</fullName>
    </submittedName>
</protein>
<organism evidence="2 3">
    <name type="scientific">Antricoccus suffuscus</name>
    <dbReference type="NCBI Taxonomy" id="1629062"/>
    <lineage>
        <taxon>Bacteria</taxon>
        <taxon>Bacillati</taxon>
        <taxon>Actinomycetota</taxon>
        <taxon>Actinomycetes</taxon>
        <taxon>Geodermatophilales</taxon>
        <taxon>Antricoccaceae</taxon>
        <taxon>Antricoccus</taxon>
    </lineage>
</organism>
<dbReference type="AlphaFoldDB" id="A0A2T0ZYC1"/>